<dbReference type="EMBL" id="GBRH01234218">
    <property type="protein sequence ID" value="JAD63677.1"/>
    <property type="molecule type" value="Transcribed_RNA"/>
</dbReference>
<name>A0A0A9BWQ0_ARUDO</name>
<accession>A0A0A9BWQ0</accession>
<sequence>MNHLWWTHNPITAEHVATAIFQMF</sequence>
<dbReference type="AlphaFoldDB" id="A0A0A9BWQ0"/>
<reference evidence="1" key="1">
    <citation type="submission" date="2014-09" db="EMBL/GenBank/DDBJ databases">
        <authorList>
            <person name="Magalhaes I.L.F."/>
            <person name="Oliveira U."/>
            <person name="Santos F.R."/>
            <person name="Vidigal T.H.D.A."/>
            <person name="Brescovit A.D."/>
            <person name="Santos A.J."/>
        </authorList>
    </citation>
    <scope>NUCLEOTIDE SEQUENCE</scope>
    <source>
        <tissue evidence="1">Shoot tissue taken approximately 20 cm above the soil surface</tissue>
    </source>
</reference>
<protein>
    <submittedName>
        <fullName evidence="1">Uncharacterized protein</fullName>
    </submittedName>
</protein>
<evidence type="ECO:0000313" key="1">
    <source>
        <dbReference type="EMBL" id="JAD63677.1"/>
    </source>
</evidence>
<organism evidence="1">
    <name type="scientific">Arundo donax</name>
    <name type="common">Giant reed</name>
    <name type="synonym">Donax arundinaceus</name>
    <dbReference type="NCBI Taxonomy" id="35708"/>
    <lineage>
        <taxon>Eukaryota</taxon>
        <taxon>Viridiplantae</taxon>
        <taxon>Streptophyta</taxon>
        <taxon>Embryophyta</taxon>
        <taxon>Tracheophyta</taxon>
        <taxon>Spermatophyta</taxon>
        <taxon>Magnoliopsida</taxon>
        <taxon>Liliopsida</taxon>
        <taxon>Poales</taxon>
        <taxon>Poaceae</taxon>
        <taxon>PACMAD clade</taxon>
        <taxon>Arundinoideae</taxon>
        <taxon>Arundineae</taxon>
        <taxon>Arundo</taxon>
    </lineage>
</organism>
<proteinExistence type="predicted"/>
<reference evidence="1" key="2">
    <citation type="journal article" date="2015" name="Data Brief">
        <title>Shoot transcriptome of the giant reed, Arundo donax.</title>
        <authorList>
            <person name="Barrero R.A."/>
            <person name="Guerrero F.D."/>
            <person name="Moolhuijzen P."/>
            <person name="Goolsby J.A."/>
            <person name="Tidwell J."/>
            <person name="Bellgard S.E."/>
            <person name="Bellgard M.I."/>
        </authorList>
    </citation>
    <scope>NUCLEOTIDE SEQUENCE</scope>
    <source>
        <tissue evidence="1">Shoot tissue taken approximately 20 cm above the soil surface</tissue>
    </source>
</reference>